<name>A0A8S5QH62_9CAUD</name>
<organism evidence="1">
    <name type="scientific">Siphoviridae sp. ctEBu1</name>
    <dbReference type="NCBI Taxonomy" id="2825393"/>
    <lineage>
        <taxon>Viruses</taxon>
        <taxon>Duplodnaviria</taxon>
        <taxon>Heunggongvirae</taxon>
        <taxon>Uroviricota</taxon>
        <taxon>Caudoviricetes</taxon>
    </lineage>
</organism>
<dbReference type="EMBL" id="BK015651">
    <property type="protein sequence ID" value="DAE18085.1"/>
    <property type="molecule type" value="Genomic_DNA"/>
</dbReference>
<evidence type="ECO:0000313" key="1">
    <source>
        <dbReference type="EMBL" id="DAE18085.1"/>
    </source>
</evidence>
<accession>A0A8S5QH62</accession>
<proteinExistence type="predicted"/>
<sequence length="345" mass="36834">MSKIVWDKTGERFYETGVDHAVLYPISAAGLYNKGVPWNGITAITESPSGAEPNNLYADNIKYLVLVGAEDFGLTIEAYTYPDEWEECDGSAEIAPGVIAGQQNRKVFGLSYRTKLGNDVDGQDHGYKLHLVYGGLASPSERGYQTVNDSPEPINPSWEVTTTPVDVPGFKPTARLIITSTKADPAKLKALEDILYGTDTEEPRLPLPEEVIELLKSAVTVVTSAESADATLLGKKVSDLQSNVVVGGDGISGSLKHVTGYTGFSSKTSEQEGHYLALKFDVTPADAVTTVELVGGTKGPVTLDADKNIVLLIKSNTTQSIKVISTKDGSSVTKTYTLTGLTLEA</sequence>
<protein>
    <submittedName>
        <fullName evidence="1">Tail tube protein</fullName>
    </submittedName>
</protein>
<reference evidence="1" key="1">
    <citation type="journal article" date="2021" name="Proc. Natl. Acad. Sci. U.S.A.">
        <title>A Catalog of Tens of Thousands of Viruses from Human Metagenomes Reveals Hidden Associations with Chronic Diseases.</title>
        <authorList>
            <person name="Tisza M.J."/>
            <person name="Buck C.B."/>
        </authorList>
    </citation>
    <scope>NUCLEOTIDE SEQUENCE</scope>
    <source>
        <strain evidence="1">CtEBu1</strain>
    </source>
</reference>